<evidence type="ECO:0000313" key="12">
    <source>
        <dbReference type="EMBL" id="QOV98393.1"/>
    </source>
</evidence>
<dbReference type="NCBIfam" id="NF009910">
    <property type="entry name" value="PRK13370.1-4"/>
    <property type="match status" value="1"/>
</dbReference>
<protein>
    <recommendedName>
        <fullName evidence="10">2,3-dihydroxyphenylpropionate/2,3-dihydroxicinnamic acid 1,2-dioxygenase</fullName>
        <ecNumber evidence="10">1.13.11.16</ecNumber>
    </recommendedName>
    <alternativeName>
        <fullName evidence="10">3-carboxyethylcatechol 2,3-dioxygenase</fullName>
    </alternativeName>
</protein>
<dbReference type="Pfam" id="PF02900">
    <property type="entry name" value="LigB"/>
    <property type="match status" value="1"/>
</dbReference>
<dbReference type="InterPro" id="IPR004183">
    <property type="entry name" value="Xdiol_dOase_suB"/>
</dbReference>
<dbReference type="Gene3D" id="3.40.830.10">
    <property type="entry name" value="LigB-like"/>
    <property type="match status" value="1"/>
</dbReference>
<comment type="cofactor">
    <cofactor evidence="10">
        <name>Fe(2+)</name>
        <dbReference type="ChEBI" id="CHEBI:29033"/>
    </cofactor>
</comment>
<evidence type="ECO:0000256" key="9">
    <source>
        <dbReference type="ARBA" id="ARBA00023004"/>
    </source>
</evidence>
<evidence type="ECO:0000256" key="1">
    <source>
        <dbReference type="ARBA" id="ARBA00001748"/>
    </source>
</evidence>
<comment type="subunit">
    <text evidence="5 10">Homotetramer.</text>
</comment>
<dbReference type="UniPathway" id="UPA00714"/>
<dbReference type="GO" id="GO:0019380">
    <property type="term" value="P:3-phenylpropionate catabolic process"/>
    <property type="evidence" value="ECO:0007669"/>
    <property type="project" value="UniProtKB-UniRule"/>
</dbReference>
<evidence type="ECO:0000256" key="3">
    <source>
        <dbReference type="ARBA" id="ARBA00005207"/>
    </source>
</evidence>
<evidence type="ECO:0000256" key="6">
    <source>
        <dbReference type="ARBA" id="ARBA00022797"/>
    </source>
</evidence>
<dbReference type="SUPFAM" id="SSF53213">
    <property type="entry name" value="LigB-like"/>
    <property type="match status" value="1"/>
</dbReference>
<comment type="pathway">
    <text evidence="3 10">Aromatic compound metabolism; 3-phenylpropanoate degradation.</text>
</comment>
<keyword evidence="6 10" id="KW-0058">Aromatic hydrocarbons catabolism</keyword>
<dbReference type="EMBL" id="CP063450">
    <property type="protein sequence ID" value="QOV98393.1"/>
    <property type="molecule type" value="Genomic_DNA"/>
</dbReference>
<evidence type="ECO:0000256" key="10">
    <source>
        <dbReference type="HAMAP-Rule" id="MF_01653"/>
    </source>
</evidence>
<name>A0A7M2XLU1_9NOCA</name>
<proteinExistence type="inferred from homology"/>
<keyword evidence="9 10" id="KW-0408">Iron</keyword>
<evidence type="ECO:0000256" key="4">
    <source>
        <dbReference type="ARBA" id="ARBA00007030"/>
    </source>
</evidence>
<dbReference type="CDD" id="cd07365">
    <property type="entry name" value="MhpB_like"/>
    <property type="match status" value="1"/>
</dbReference>
<feature type="active site" description="Proton donor" evidence="10">
    <location>
        <position position="115"/>
    </location>
</feature>
<dbReference type="GO" id="GO:0047070">
    <property type="term" value="F:3-carboxyethylcatechol 2,3-dioxygenase activity"/>
    <property type="evidence" value="ECO:0007669"/>
    <property type="project" value="UniProtKB-UniRule"/>
</dbReference>
<comment type="function">
    <text evidence="10">Catalyzes the non-heme iron(II)-dependent oxidative cleavage of 2,3-dihydroxyphenylpropionic acid and 2,3-dihydroxicinnamic acid into 2-hydroxy-6-ketononadienedioate and 2-hydroxy-6-ketononatrienedioate, respectively.</text>
</comment>
<keyword evidence="13" id="KW-1185">Reference proteome</keyword>
<feature type="domain" description="Extradiol ring-cleavage dioxygenase class III enzyme subunit B" evidence="11">
    <location>
        <begin position="7"/>
        <end position="304"/>
    </location>
</feature>
<dbReference type="InterPro" id="IPR023789">
    <property type="entry name" value="DHPP/DHXA_dioxygenase"/>
</dbReference>
<keyword evidence="8 10" id="KW-0560">Oxidoreductase</keyword>
<accession>A0A7M2XLU1</accession>
<dbReference type="HAMAP" id="MF_01653">
    <property type="entry name" value="MhpB"/>
    <property type="match status" value="1"/>
</dbReference>
<dbReference type="Proteomes" id="UP000593818">
    <property type="component" value="Chromosome"/>
</dbReference>
<evidence type="ECO:0000256" key="8">
    <source>
        <dbReference type="ARBA" id="ARBA00023002"/>
    </source>
</evidence>
<feature type="active site" description="Proton acceptor" evidence="10">
    <location>
        <position position="179"/>
    </location>
</feature>
<evidence type="ECO:0000256" key="5">
    <source>
        <dbReference type="ARBA" id="ARBA00011881"/>
    </source>
</evidence>
<evidence type="ECO:0000313" key="13">
    <source>
        <dbReference type="Proteomes" id="UP000593818"/>
    </source>
</evidence>
<dbReference type="GO" id="GO:0008198">
    <property type="term" value="F:ferrous iron binding"/>
    <property type="evidence" value="ECO:0007669"/>
    <property type="project" value="InterPro"/>
</dbReference>
<organism evidence="12 13">
    <name type="scientific">Rhodococcus pyridinivorans</name>
    <dbReference type="NCBI Taxonomy" id="103816"/>
    <lineage>
        <taxon>Bacteria</taxon>
        <taxon>Bacillati</taxon>
        <taxon>Actinomycetota</taxon>
        <taxon>Actinomycetes</taxon>
        <taxon>Mycobacteriales</taxon>
        <taxon>Nocardiaceae</taxon>
        <taxon>Rhodococcus</taxon>
    </lineage>
</organism>
<evidence type="ECO:0000259" key="11">
    <source>
        <dbReference type="Pfam" id="PF02900"/>
    </source>
</evidence>
<comment type="similarity">
    <text evidence="4 10">Belongs to the LigB/MhpB extradiol dioxygenase family.</text>
</comment>
<evidence type="ECO:0000256" key="2">
    <source>
        <dbReference type="ARBA" id="ARBA00001843"/>
    </source>
</evidence>
<reference evidence="12 13" key="1">
    <citation type="submission" date="2020-10" db="EMBL/GenBank/DDBJ databases">
        <title>Whole genome sequence of oil-degrading bacteria Rhodococcus pyridinivorans strain 5Ap.</title>
        <authorList>
            <person name="Akhremchuk A.E."/>
            <person name="Valentovich L.N."/>
            <person name="Charniauskaya M.I."/>
            <person name="Bukliarevich H.A."/>
            <person name="Titok M.A."/>
        </authorList>
    </citation>
    <scope>NUCLEOTIDE SEQUENCE [LARGE SCALE GENOMIC DNA]</scope>
    <source>
        <strain evidence="12 13">5Ap</strain>
    </source>
</reference>
<keyword evidence="7 10" id="KW-0223">Dioxygenase</keyword>
<evidence type="ECO:0000256" key="7">
    <source>
        <dbReference type="ARBA" id="ARBA00022964"/>
    </source>
</evidence>
<comment type="catalytic activity">
    <reaction evidence="1 10">
        <text>(2E)-3-(2,3-dihydroxyphenyl)prop-2-enoate + O2 = (2Z,4E,7E)-2-hydroxy-6-oxonona-2,4,7-trienedioate + H(+)</text>
        <dbReference type="Rhea" id="RHEA:25054"/>
        <dbReference type="ChEBI" id="CHEBI:15378"/>
        <dbReference type="ChEBI" id="CHEBI:15379"/>
        <dbReference type="ChEBI" id="CHEBI:58642"/>
        <dbReference type="ChEBI" id="CHEBI:66888"/>
        <dbReference type="EC" id="1.13.11.16"/>
    </reaction>
</comment>
<dbReference type="RefSeq" id="WP_193902711.1">
    <property type="nucleotide sequence ID" value="NZ_CP063450.1"/>
</dbReference>
<comment type="catalytic activity">
    <reaction evidence="2 10">
        <text>3-(2,3-dihydroxyphenyl)propanoate + O2 = (2Z,4E)-2-hydroxy-6-oxonona-2,4-dienedioate + H(+)</text>
        <dbReference type="Rhea" id="RHEA:23840"/>
        <dbReference type="ChEBI" id="CHEBI:15378"/>
        <dbReference type="ChEBI" id="CHEBI:15379"/>
        <dbReference type="ChEBI" id="CHEBI:46951"/>
        <dbReference type="ChEBI" id="CHEBI:66887"/>
        <dbReference type="EC" id="1.13.11.16"/>
    </reaction>
</comment>
<gene>
    <name evidence="10" type="primary">mhpB</name>
    <name evidence="12" type="ORF">INP59_21590</name>
</gene>
<sequence>MPVALCAMSHSPLMGRNDPDQEVIDAVDAAFDHARRFIADFAPDLIVIFAPDHYNGVFYDLLPPFCIGAGAQSVGDYGTEAGPLDVDRDAARTITREVLDSGIDAAFSERMHVDHGFAQALQLLVGSIIAVPTVPIFINSVAEPLGPVSRVRLLGETVGRAANKLDKRVLFVGSGGLSHDPPIPQFTSSPEQVRERLIDGRNPSDAERKAREQRVITAGRDFAAGTATIQPLNPHWDQHLLEILASGELEQIDTWTNDWFVEQAGHSSHEVRTWIAAYAALHANGPYQVTSSFYRAIPEWIAGFAITTALTLSSNHTK</sequence>
<dbReference type="AlphaFoldDB" id="A0A7M2XLU1"/>
<dbReference type="EC" id="1.13.11.16" evidence="10"/>